<sequence>MSIAPKDEMARLLAGERPTVRGHGQLRVDLDDLRVEVAGLGELRQPVTASTAKKLAALGKPAAFGLGTETVLDVSVRDTTQVPTDAVAVDWGGQLDHVLEAARETLGLGPRTRLTAELHSMLVYAKDQFFASHQDSEKHDDMIASLVVTLPSAHTGGELVVHGKGGSTSYRGSRQEPIAVVLYADLRHEVQPVRSGHRISLTYNLIRHQSDEPDAATGPVGDVALLLERHFTAPVPARWRGDDVTSPTRLVYLLDHEYTPRSLTWKALKGADITRVATLRAAGTRAGCEVVLALADVHETWQDDVYFDDDDFGGRRSRRRGGGVDPDPHQLIDSEVTLTHWRGAWARGTEEISDYVDGREVCASTPTVRLTPYESEHEGYMGNYGNTVDRWYHRAAVLVWPVRLQFVNRAQVSMAWAVADLQDHVDKGEADIARDDLVSMMPFWHSQIGGIDPAPKLVDEALTLAADLDEPDLARTFLGTFRIDVLTTAVAPRLLRLAETYGDVWAKDLVTAWSTNSRRRGTGTADPVWLAGLPSLAMALCDSEILPRAMVELAWDGVRPRITPLLAADLTSRVRGQLETLAGSLTSVLHAAAVCRLDAVADEVLASCRQGEPALPLLIPLLDAAANWPAEDRREARVGEAAAYAAQLLAQRLERPARRLDDWSVPAPSACDCDLCGQLAAFLSAPDERTLEWPLAGPNRRHIHSRIEASELPVTHTTRRQGRPFTLVLTKTAALFEREIDARGDDELALARVQLLMD</sequence>
<dbReference type="Proteomes" id="UP000035763">
    <property type="component" value="Unassembled WGS sequence"/>
</dbReference>
<reference evidence="2 3" key="1">
    <citation type="journal article" date="2013" name="ISME J.">
        <title>A metabolic model for members of the genus Tetrasphaera involved in enhanced biological phosphorus removal.</title>
        <authorList>
            <person name="Kristiansen R."/>
            <person name="Nguyen H.T.T."/>
            <person name="Saunders A.M."/>
            <person name="Nielsen J.L."/>
            <person name="Wimmer R."/>
            <person name="Le V.Q."/>
            <person name="McIlroy S.J."/>
            <person name="Petrovski S."/>
            <person name="Seviour R.J."/>
            <person name="Calteau A."/>
            <person name="Nielsen K.L."/>
            <person name="Nielsen P.H."/>
        </authorList>
    </citation>
    <scope>NUCLEOTIDE SEQUENCE [LARGE SCALE GENOMIC DNA]</scope>
    <source>
        <strain evidence="2 3">Ben110</strain>
    </source>
</reference>
<dbReference type="PROSITE" id="PS51471">
    <property type="entry name" value="FE2OG_OXY"/>
    <property type="match status" value="1"/>
</dbReference>
<protein>
    <recommendedName>
        <fullName evidence="1">Fe2OG dioxygenase domain-containing protein</fullName>
    </recommendedName>
</protein>
<accession>W6JYV4</accession>
<dbReference type="Pfam" id="PF13640">
    <property type="entry name" value="2OG-FeII_Oxy_3"/>
    <property type="match status" value="1"/>
</dbReference>
<dbReference type="STRING" id="1193182.BN11_4280003"/>
<dbReference type="PANTHER" id="PTHR33099:SF7">
    <property type="entry name" value="MYND-TYPE DOMAIN-CONTAINING PROTEIN"/>
    <property type="match status" value="1"/>
</dbReference>
<dbReference type="AlphaFoldDB" id="W6JYV4"/>
<proteinExistence type="predicted"/>
<feature type="domain" description="Fe2OG dioxygenase" evidence="1">
    <location>
        <begin position="115"/>
        <end position="210"/>
    </location>
</feature>
<comment type="caution">
    <text evidence="2">The sequence shown here is derived from an EMBL/GenBank/DDBJ whole genome shotgun (WGS) entry which is preliminary data.</text>
</comment>
<dbReference type="PANTHER" id="PTHR33099">
    <property type="entry name" value="FE2OG DIOXYGENASE DOMAIN-CONTAINING PROTEIN"/>
    <property type="match status" value="1"/>
</dbReference>
<evidence type="ECO:0000313" key="2">
    <source>
        <dbReference type="EMBL" id="CCH74327.1"/>
    </source>
</evidence>
<dbReference type="Gene3D" id="2.60.120.620">
    <property type="entry name" value="q2cbj1_9rhob like domain"/>
    <property type="match status" value="1"/>
</dbReference>
<dbReference type="InterPro" id="IPR005123">
    <property type="entry name" value="Oxoglu/Fe-dep_dioxygenase_dom"/>
</dbReference>
<organism evidence="2 3">
    <name type="scientific">Nostocoides australiense Ben110</name>
    <dbReference type="NCBI Taxonomy" id="1193182"/>
    <lineage>
        <taxon>Bacteria</taxon>
        <taxon>Bacillati</taxon>
        <taxon>Actinomycetota</taxon>
        <taxon>Actinomycetes</taxon>
        <taxon>Micrococcales</taxon>
        <taxon>Intrasporangiaceae</taxon>
        <taxon>Nostocoides</taxon>
    </lineage>
</organism>
<dbReference type="OrthoDB" id="9782970at2"/>
<evidence type="ECO:0000313" key="3">
    <source>
        <dbReference type="Proteomes" id="UP000035763"/>
    </source>
</evidence>
<keyword evidence="3" id="KW-1185">Reference proteome</keyword>
<name>W6JYV4_9MICO</name>
<dbReference type="EMBL" id="CAJA01000366">
    <property type="protein sequence ID" value="CCH74327.1"/>
    <property type="molecule type" value="Genomic_DNA"/>
</dbReference>
<dbReference type="InterPro" id="IPR044862">
    <property type="entry name" value="Pro_4_hyd_alph_FE2OG_OXY"/>
</dbReference>
<evidence type="ECO:0000259" key="1">
    <source>
        <dbReference type="PROSITE" id="PS51471"/>
    </source>
</evidence>
<dbReference type="RefSeq" id="WP_048699709.1">
    <property type="nucleotide sequence ID" value="NZ_HG764815.1"/>
</dbReference>
<gene>
    <name evidence="2" type="ORF">BN11_4280003</name>
</gene>